<comment type="caution">
    <text evidence="1">The sequence shown here is derived from an EMBL/GenBank/DDBJ whole genome shotgun (WGS) entry which is preliminary data.</text>
</comment>
<protein>
    <recommendedName>
        <fullName evidence="3">Coenzyme PQQ synthesis protein D (PqqD)</fullName>
    </recommendedName>
</protein>
<dbReference type="PATRIC" id="fig|1423796.3.peg.616"/>
<gene>
    <name evidence="1" type="ORF">FC24_GL000598</name>
</gene>
<dbReference type="Gene3D" id="1.10.10.1150">
    <property type="entry name" value="Coenzyme PQQ synthesis protein D (PqqD)"/>
    <property type="match status" value="1"/>
</dbReference>
<dbReference type="EMBL" id="AYYI01000021">
    <property type="protein sequence ID" value="KRM98965.1"/>
    <property type="molecule type" value="Genomic_DNA"/>
</dbReference>
<sequence>MSKKKEKMTTEDLKQLVFEKNDAVQYQLKKGQVTIIRPQNHPIQNFFRKLHMRIPEKTYLDLDEYGSFVFKKINGRRNVYEIGQELAKKYQGADEYLYSRLLLYLQHIEVNEHLIKRIS</sequence>
<name>A0A0R2D5L0_9LACO</name>
<evidence type="ECO:0000313" key="1">
    <source>
        <dbReference type="EMBL" id="KRM98965.1"/>
    </source>
</evidence>
<dbReference type="InterPro" id="IPR008792">
    <property type="entry name" value="PQQD"/>
</dbReference>
<accession>A0A0R2D5L0</accession>
<dbReference type="AlphaFoldDB" id="A0A0R2D5L0"/>
<proteinExistence type="predicted"/>
<dbReference type="Proteomes" id="UP000051638">
    <property type="component" value="Unassembled WGS sequence"/>
</dbReference>
<evidence type="ECO:0000313" key="2">
    <source>
        <dbReference type="Proteomes" id="UP000051638"/>
    </source>
</evidence>
<organism evidence="1 2">
    <name type="scientific">Loigolactobacillus rennini DSM 20253</name>
    <dbReference type="NCBI Taxonomy" id="1423796"/>
    <lineage>
        <taxon>Bacteria</taxon>
        <taxon>Bacillati</taxon>
        <taxon>Bacillota</taxon>
        <taxon>Bacilli</taxon>
        <taxon>Lactobacillales</taxon>
        <taxon>Lactobacillaceae</taxon>
        <taxon>Loigolactobacillus</taxon>
    </lineage>
</organism>
<dbReference type="InterPro" id="IPR041881">
    <property type="entry name" value="PqqD_sf"/>
</dbReference>
<reference evidence="1 2" key="1">
    <citation type="journal article" date="2015" name="Genome Announc.">
        <title>Expanding the biotechnology potential of lactobacilli through comparative genomics of 213 strains and associated genera.</title>
        <authorList>
            <person name="Sun Z."/>
            <person name="Harris H.M."/>
            <person name="McCann A."/>
            <person name="Guo C."/>
            <person name="Argimon S."/>
            <person name="Zhang W."/>
            <person name="Yang X."/>
            <person name="Jeffery I.B."/>
            <person name="Cooney J.C."/>
            <person name="Kagawa T.F."/>
            <person name="Liu W."/>
            <person name="Song Y."/>
            <person name="Salvetti E."/>
            <person name="Wrobel A."/>
            <person name="Rasinkangas P."/>
            <person name="Parkhill J."/>
            <person name="Rea M.C."/>
            <person name="O'Sullivan O."/>
            <person name="Ritari J."/>
            <person name="Douillard F.P."/>
            <person name="Paul Ross R."/>
            <person name="Yang R."/>
            <person name="Briner A.E."/>
            <person name="Felis G.E."/>
            <person name="de Vos W.M."/>
            <person name="Barrangou R."/>
            <person name="Klaenhammer T.R."/>
            <person name="Caufield P.W."/>
            <person name="Cui Y."/>
            <person name="Zhang H."/>
            <person name="O'Toole P.W."/>
        </authorList>
    </citation>
    <scope>NUCLEOTIDE SEQUENCE [LARGE SCALE GENOMIC DNA]</scope>
    <source>
        <strain evidence="1 2">DSM 20253</strain>
    </source>
</reference>
<keyword evidence="2" id="KW-1185">Reference proteome</keyword>
<evidence type="ECO:0008006" key="3">
    <source>
        <dbReference type="Google" id="ProtNLM"/>
    </source>
</evidence>
<dbReference type="RefSeq" id="WP_420805247.1">
    <property type="nucleotide sequence ID" value="NZ_AYYI01000021.1"/>
</dbReference>
<dbReference type="STRING" id="1423796.FC24_GL000598"/>
<dbReference type="Pfam" id="PF05402">
    <property type="entry name" value="PqqD"/>
    <property type="match status" value="1"/>
</dbReference>